<keyword evidence="7 9" id="KW-0233">DNA recombination</keyword>
<dbReference type="GO" id="GO:0048476">
    <property type="term" value="C:Holliday junction resolvase complex"/>
    <property type="evidence" value="ECO:0007669"/>
    <property type="project" value="UniProtKB-UniRule"/>
</dbReference>
<evidence type="ECO:0000256" key="3">
    <source>
        <dbReference type="ARBA" id="ARBA00022763"/>
    </source>
</evidence>
<feature type="binding site" evidence="9">
    <location>
        <position position="72"/>
    </location>
    <ligand>
        <name>ATP</name>
        <dbReference type="ChEBI" id="CHEBI:30616"/>
    </ligand>
</feature>
<comment type="caution">
    <text evidence="9">Lacks conserved residue(s) required for the propagation of feature annotation.</text>
</comment>
<evidence type="ECO:0000256" key="8">
    <source>
        <dbReference type="ARBA" id="ARBA00023204"/>
    </source>
</evidence>
<evidence type="ECO:0000256" key="6">
    <source>
        <dbReference type="ARBA" id="ARBA00023125"/>
    </source>
</evidence>
<dbReference type="SUPFAM" id="SSF52540">
    <property type="entry name" value="P-loop containing nucleoside triphosphate hydrolases"/>
    <property type="match status" value="1"/>
</dbReference>
<keyword evidence="3 9" id="KW-0227">DNA damage</keyword>
<evidence type="ECO:0000256" key="5">
    <source>
        <dbReference type="ARBA" id="ARBA00022840"/>
    </source>
</evidence>
<comment type="similarity">
    <text evidence="9">Belongs to the RuvB family.</text>
</comment>
<dbReference type="GO" id="GO:0005737">
    <property type="term" value="C:cytoplasm"/>
    <property type="evidence" value="ECO:0007669"/>
    <property type="project" value="UniProtKB-SubCell"/>
</dbReference>
<keyword evidence="1 9" id="KW-0963">Cytoplasm</keyword>
<dbReference type="Pfam" id="PF05496">
    <property type="entry name" value="RuvB_N"/>
    <property type="match status" value="1"/>
</dbReference>
<dbReference type="Pfam" id="PF05491">
    <property type="entry name" value="WHD_RuvB"/>
    <property type="match status" value="1"/>
</dbReference>
<keyword evidence="4 9" id="KW-0378">Hydrolase</keyword>
<dbReference type="InterPro" id="IPR008824">
    <property type="entry name" value="RuvB-like_N"/>
</dbReference>
<sequence length="352" mass="39118">MSIDKKTNNLDPQKRGEDVSLDLALRPKNFDEYVGQDKVKRNLKILIEAAKKRNEPIEHILFHGPAGLGKTTLAHLVAKEMNSQIKITSGPAISKVGDLVAIILRLEEGDILFIDEIHRLSKLIEEILYPAMESRAIDFVSGKGPSAQSYHLPLKPFTLVAATTRTSLLSSPLRSRFSGGSFRLDFYIIEDIEKIISRNAKILCVETKPEAVKIIASRSRFTPRIANRLLKRARDYAEVKGEGVITAKLAEDALNLLEIDHLGLESVDRRILETIITKFNGGPVGAGTLAAAMMEEVETIEEVYEPYLMQLGFLDRTPRGRCATSRAYEHLGLTPPSFPASGQKINKNLFNC</sequence>
<dbReference type="SMART" id="SM00382">
    <property type="entry name" value="AAA"/>
    <property type="match status" value="1"/>
</dbReference>
<keyword evidence="5 9" id="KW-0067">ATP-binding</keyword>
<organism evidence="11 12">
    <name type="scientific">Candidatus Giovannonibacteria bacterium GW2011_GWA2_44_13b</name>
    <dbReference type="NCBI Taxonomy" id="1618647"/>
    <lineage>
        <taxon>Bacteria</taxon>
        <taxon>Candidatus Giovannoniibacteriota</taxon>
    </lineage>
</organism>
<comment type="subunit">
    <text evidence="9">Homohexamer. Forms an RuvA(8)-RuvB(12)-Holliday junction (HJ) complex. HJ DNA is sandwiched between 2 RuvA tetramers; dsDNA enters through RuvA and exits via RuvB. An RuvB hexamer assembles on each DNA strand where it exits the tetramer. Each RuvB hexamer is contacted by two RuvA subunits (via domain III) on 2 adjacent RuvB subunits; this complex drives branch migration. In the full resolvosome a probable DNA-RuvA(4)-RuvB(12)-RuvC(2) complex forms which resolves the HJ.</text>
</comment>
<feature type="binding site" evidence="9">
    <location>
        <position position="70"/>
    </location>
    <ligand>
        <name>ATP</name>
        <dbReference type="ChEBI" id="CHEBI:30616"/>
    </ligand>
</feature>
<dbReference type="GO" id="GO:0016887">
    <property type="term" value="F:ATP hydrolysis activity"/>
    <property type="evidence" value="ECO:0007669"/>
    <property type="project" value="RHEA"/>
</dbReference>
<keyword evidence="8 9" id="KW-0234">DNA repair</keyword>
<comment type="caution">
    <text evidence="11">The sequence shown here is derived from an EMBL/GenBank/DDBJ whole genome shotgun (WGS) entry which is preliminary data.</text>
</comment>
<feature type="binding site" evidence="9">
    <location>
        <position position="224"/>
    </location>
    <ligand>
        <name>ATP</name>
        <dbReference type="ChEBI" id="CHEBI:30616"/>
    </ligand>
</feature>
<feature type="region of interest" description="Head domain (RuvB-H)" evidence="9">
    <location>
        <begin position="261"/>
        <end position="352"/>
    </location>
</feature>
<feature type="region of interest" description="Small ATPAse domain (RuvB-S)" evidence="9">
    <location>
        <begin position="188"/>
        <end position="258"/>
    </location>
</feature>
<feature type="binding site" evidence="9">
    <location>
        <position position="187"/>
    </location>
    <ligand>
        <name>ATP</name>
        <dbReference type="ChEBI" id="CHEBI:30616"/>
    </ligand>
</feature>
<evidence type="ECO:0000313" key="12">
    <source>
        <dbReference type="Proteomes" id="UP000034736"/>
    </source>
</evidence>
<dbReference type="InterPro" id="IPR027417">
    <property type="entry name" value="P-loop_NTPase"/>
</dbReference>
<dbReference type="GO" id="GO:0006281">
    <property type="term" value="P:DNA repair"/>
    <property type="evidence" value="ECO:0007669"/>
    <property type="project" value="UniProtKB-UniRule"/>
</dbReference>
<dbReference type="InterPro" id="IPR036390">
    <property type="entry name" value="WH_DNA-bd_sf"/>
</dbReference>
<accession>A0A0G1H5R0</accession>
<comment type="subcellular location">
    <subcellularLocation>
        <location evidence="9">Cytoplasm</location>
    </subcellularLocation>
</comment>
<dbReference type="Pfam" id="PF17864">
    <property type="entry name" value="AAA_lid_4"/>
    <property type="match status" value="1"/>
</dbReference>
<dbReference type="CDD" id="cd00009">
    <property type="entry name" value="AAA"/>
    <property type="match status" value="1"/>
</dbReference>
<feature type="domain" description="AAA+ ATPase" evidence="10">
    <location>
        <begin position="56"/>
        <end position="190"/>
    </location>
</feature>
<comment type="catalytic activity">
    <reaction evidence="9">
        <text>ATP + H2O = ADP + phosphate + H(+)</text>
        <dbReference type="Rhea" id="RHEA:13065"/>
        <dbReference type="ChEBI" id="CHEBI:15377"/>
        <dbReference type="ChEBI" id="CHEBI:15378"/>
        <dbReference type="ChEBI" id="CHEBI:30616"/>
        <dbReference type="ChEBI" id="CHEBI:43474"/>
        <dbReference type="ChEBI" id="CHEBI:456216"/>
    </reaction>
</comment>
<dbReference type="PANTHER" id="PTHR42848">
    <property type="match status" value="1"/>
</dbReference>
<dbReference type="PATRIC" id="fig|1618647.3.peg.240"/>
<dbReference type="Gene3D" id="1.10.10.10">
    <property type="entry name" value="Winged helix-like DNA-binding domain superfamily/Winged helix DNA-binding domain"/>
    <property type="match status" value="1"/>
</dbReference>
<feature type="binding site" evidence="9">
    <location>
        <position position="26"/>
    </location>
    <ligand>
        <name>ATP</name>
        <dbReference type="ChEBI" id="CHEBI:30616"/>
    </ligand>
</feature>
<dbReference type="InterPro" id="IPR008823">
    <property type="entry name" value="RuvB_wg_C"/>
</dbReference>
<evidence type="ECO:0000256" key="2">
    <source>
        <dbReference type="ARBA" id="ARBA00022741"/>
    </source>
</evidence>
<dbReference type="SUPFAM" id="SSF46785">
    <property type="entry name" value="Winged helix' DNA-binding domain"/>
    <property type="match status" value="1"/>
</dbReference>
<dbReference type="InterPro" id="IPR004605">
    <property type="entry name" value="DNA_helicase_Holl-junc_RuvB"/>
</dbReference>
<dbReference type="InterPro" id="IPR003593">
    <property type="entry name" value="AAA+_ATPase"/>
</dbReference>
<dbReference type="Proteomes" id="UP000034736">
    <property type="component" value="Unassembled WGS sequence"/>
</dbReference>
<dbReference type="Gene3D" id="1.10.8.60">
    <property type="match status" value="1"/>
</dbReference>
<keyword evidence="11" id="KW-0347">Helicase</keyword>
<evidence type="ECO:0000256" key="9">
    <source>
        <dbReference type="HAMAP-Rule" id="MF_00016"/>
    </source>
</evidence>
<dbReference type="InterPro" id="IPR036388">
    <property type="entry name" value="WH-like_DNA-bd_sf"/>
</dbReference>
<feature type="binding site" evidence="9">
    <location>
        <position position="67"/>
    </location>
    <ligand>
        <name>ATP</name>
        <dbReference type="ChEBI" id="CHEBI:30616"/>
    </ligand>
</feature>
<dbReference type="PANTHER" id="PTHR42848:SF1">
    <property type="entry name" value="HOLLIDAY JUNCTION BRANCH MIGRATION COMPLEX SUBUNIT RUVB"/>
    <property type="match status" value="1"/>
</dbReference>
<comment type="domain">
    <text evidence="9">Has 3 domains, the large (RuvB-L) and small ATPase (RuvB-S) domains and the C-terminal head (RuvB-H) domain. The head domain binds DNA, while the ATPase domains jointly bind ATP, ADP or are empty depending on the state of the subunit in the translocation cycle. During a single DNA translocation step the structure of each domain remains the same, but their relative positions change.</text>
</comment>
<reference evidence="11 12" key="1">
    <citation type="journal article" date="2015" name="Nature">
        <title>rRNA introns, odd ribosomes, and small enigmatic genomes across a large radiation of phyla.</title>
        <authorList>
            <person name="Brown C.T."/>
            <person name="Hug L.A."/>
            <person name="Thomas B.C."/>
            <person name="Sharon I."/>
            <person name="Castelle C.J."/>
            <person name="Singh A."/>
            <person name="Wilkins M.J."/>
            <person name="Williams K.H."/>
            <person name="Banfield J.F."/>
        </authorList>
    </citation>
    <scope>NUCLEOTIDE SEQUENCE [LARGE SCALE GENOMIC DNA]</scope>
</reference>
<dbReference type="GO" id="GO:0006310">
    <property type="term" value="P:DNA recombination"/>
    <property type="evidence" value="ECO:0007669"/>
    <property type="project" value="UniProtKB-UniRule"/>
</dbReference>
<proteinExistence type="inferred from homology"/>
<protein>
    <recommendedName>
        <fullName evidence="9">Holliday junction branch migration complex subunit RuvB</fullName>
        <ecNumber evidence="9">3.6.4.-</ecNumber>
    </recommendedName>
</protein>
<keyword evidence="6 9" id="KW-0238">DNA-binding</keyword>
<dbReference type="EMBL" id="LCHU01000004">
    <property type="protein sequence ID" value="KKT41813.1"/>
    <property type="molecule type" value="Genomic_DNA"/>
</dbReference>
<dbReference type="EC" id="3.6.4.-" evidence="9"/>
<evidence type="ECO:0000259" key="10">
    <source>
        <dbReference type="SMART" id="SM00382"/>
    </source>
</evidence>
<dbReference type="NCBIfam" id="NF000868">
    <property type="entry name" value="PRK00080.1"/>
    <property type="match status" value="1"/>
</dbReference>
<name>A0A0G1H5R0_9BACT</name>
<feature type="binding site" evidence="9">
    <location>
        <position position="176"/>
    </location>
    <ligand>
        <name>ATP</name>
        <dbReference type="ChEBI" id="CHEBI:30616"/>
    </ligand>
</feature>
<dbReference type="AlphaFoldDB" id="A0A0G1H5R0"/>
<evidence type="ECO:0000256" key="1">
    <source>
        <dbReference type="ARBA" id="ARBA00022490"/>
    </source>
</evidence>
<dbReference type="GO" id="GO:0009378">
    <property type="term" value="F:four-way junction helicase activity"/>
    <property type="evidence" value="ECO:0007669"/>
    <property type="project" value="InterPro"/>
</dbReference>
<feature type="binding site" evidence="9">
    <location>
        <position position="71"/>
    </location>
    <ligand>
        <name>Mg(2+)</name>
        <dbReference type="ChEBI" id="CHEBI:18420"/>
    </ligand>
</feature>
<gene>
    <name evidence="9" type="primary">ruvB</name>
    <name evidence="11" type="ORF">UW30_C0004G0012</name>
</gene>
<dbReference type="HAMAP" id="MF_00016">
    <property type="entry name" value="DNA_HJ_migration_RuvB"/>
    <property type="match status" value="1"/>
</dbReference>
<comment type="function">
    <text evidence="9">The RuvA-RuvB-RuvC complex processes Holliday junction (HJ) DNA during genetic recombination and DNA repair, while the RuvA-RuvB complex plays an important role in the rescue of blocked DNA replication forks via replication fork reversal (RFR). RuvA specifically binds to HJ cruciform DNA, conferring on it an open structure. The RuvB hexamer acts as an ATP-dependent pump, pulling dsDNA into and through the RuvAB complex. RuvB forms 2 homohexamers on either side of HJ DNA bound by 1 or 2 RuvA tetramers; 4 subunits per hexamer contact DNA at a time. Coordinated motions by a converter formed by DNA-disengaged RuvB subunits stimulates ATP hydrolysis and nucleotide exchange. Immobilization of the converter enables RuvB to convert the ATP-contained energy into a lever motion, pulling 2 nucleotides of DNA out of the RuvA tetramer per ATP hydrolyzed, thus driving DNA branch migration. The RuvB motors rotate together with the DNA substrate, which together with the progressing nucleotide cycle form the mechanistic basis for DNA recombination by continuous HJ branch migration. Branch migration allows RuvC to scan DNA until it finds its consensus sequence, where it cleaves and resolves cruciform DNA.</text>
</comment>
<dbReference type="GO" id="GO:0005524">
    <property type="term" value="F:ATP binding"/>
    <property type="evidence" value="ECO:0007669"/>
    <property type="project" value="UniProtKB-UniRule"/>
</dbReference>
<dbReference type="STRING" id="1618647.UW30_C0004G0012"/>
<keyword evidence="2 9" id="KW-0547">Nucleotide-binding</keyword>
<feature type="binding site" evidence="9">
    <location>
        <position position="321"/>
    </location>
    <ligand>
        <name>DNA</name>
        <dbReference type="ChEBI" id="CHEBI:16991"/>
    </ligand>
</feature>
<dbReference type="GO" id="GO:0000400">
    <property type="term" value="F:four-way junction DNA binding"/>
    <property type="evidence" value="ECO:0007669"/>
    <property type="project" value="UniProtKB-UniRule"/>
</dbReference>
<dbReference type="Gene3D" id="3.40.50.300">
    <property type="entry name" value="P-loop containing nucleotide triphosphate hydrolases"/>
    <property type="match status" value="1"/>
</dbReference>
<dbReference type="NCBIfam" id="TIGR00635">
    <property type="entry name" value="ruvB"/>
    <property type="match status" value="1"/>
</dbReference>
<evidence type="ECO:0000256" key="7">
    <source>
        <dbReference type="ARBA" id="ARBA00023172"/>
    </source>
</evidence>
<evidence type="ECO:0000256" key="4">
    <source>
        <dbReference type="ARBA" id="ARBA00022801"/>
    </source>
</evidence>
<dbReference type="InterPro" id="IPR041445">
    <property type="entry name" value="AAA_lid_4"/>
</dbReference>
<feature type="binding site" evidence="9">
    <location>
        <position position="25"/>
    </location>
    <ligand>
        <name>ATP</name>
        <dbReference type="ChEBI" id="CHEBI:30616"/>
    </ligand>
</feature>
<evidence type="ECO:0000313" key="11">
    <source>
        <dbReference type="EMBL" id="KKT41813.1"/>
    </source>
</evidence>
<feature type="binding site" evidence="9">
    <location>
        <position position="71"/>
    </location>
    <ligand>
        <name>ATP</name>
        <dbReference type="ChEBI" id="CHEBI:30616"/>
    </ligand>
</feature>
<feature type="binding site" evidence="9">
    <location>
        <position position="316"/>
    </location>
    <ligand>
        <name>DNA</name>
        <dbReference type="ChEBI" id="CHEBI:16991"/>
    </ligand>
</feature>